<dbReference type="RefSeq" id="WP_378253069.1">
    <property type="nucleotide sequence ID" value="NZ_JBHSIT010000002.1"/>
</dbReference>
<dbReference type="SUPFAM" id="SSF51445">
    <property type="entry name" value="(Trans)glycosidases"/>
    <property type="match status" value="1"/>
</dbReference>
<dbReference type="Gene3D" id="3.20.20.80">
    <property type="entry name" value="Glycosidases"/>
    <property type="match status" value="1"/>
</dbReference>
<dbReference type="SMART" id="SM00060">
    <property type="entry name" value="FN3"/>
    <property type="match status" value="1"/>
</dbReference>
<comment type="caution">
    <text evidence="6">The sequence shown here is derived from an EMBL/GenBank/DDBJ whole genome shotgun (WGS) entry which is preliminary data.</text>
</comment>
<dbReference type="Pfam" id="PF02638">
    <property type="entry name" value="GHL10"/>
    <property type="match status" value="1"/>
</dbReference>
<evidence type="ECO:0000256" key="1">
    <source>
        <dbReference type="ARBA" id="ARBA00022729"/>
    </source>
</evidence>
<dbReference type="PROSITE" id="PS50853">
    <property type="entry name" value="FN3"/>
    <property type="match status" value="1"/>
</dbReference>
<feature type="compositionally biased region" description="Gly residues" evidence="4">
    <location>
        <begin position="514"/>
        <end position="526"/>
    </location>
</feature>
<dbReference type="InterPro" id="IPR052177">
    <property type="entry name" value="Divisome_Glycosyl_Hydrolase"/>
</dbReference>
<keyword evidence="3" id="KW-0624">Polysaccharide degradation</keyword>
<keyword evidence="1" id="KW-0732">Signal</keyword>
<evidence type="ECO:0000256" key="3">
    <source>
        <dbReference type="ARBA" id="ARBA00023326"/>
    </source>
</evidence>
<reference evidence="7" key="1">
    <citation type="journal article" date="2019" name="Int. J. Syst. Evol. Microbiol.">
        <title>The Global Catalogue of Microorganisms (GCM) 10K type strain sequencing project: providing services to taxonomists for standard genome sequencing and annotation.</title>
        <authorList>
            <consortium name="The Broad Institute Genomics Platform"/>
            <consortium name="The Broad Institute Genome Sequencing Center for Infectious Disease"/>
            <person name="Wu L."/>
            <person name="Ma J."/>
        </authorList>
    </citation>
    <scope>NUCLEOTIDE SEQUENCE [LARGE SCALE GENOMIC DNA]</scope>
    <source>
        <strain evidence="7">KLKA75</strain>
    </source>
</reference>
<feature type="region of interest" description="Disordered" evidence="4">
    <location>
        <begin position="1"/>
        <end position="55"/>
    </location>
</feature>
<dbReference type="PANTHER" id="PTHR43405">
    <property type="entry name" value="GLYCOSYL HYDROLASE DIGH"/>
    <property type="match status" value="1"/>
</dbReference>
<evidence type="ECO:0000313" key="7">
    <source>
        <dbReference type="Proteomes" id="UP001595872"/>
    </source>
</evidence>
<evidence type="ECO:0000256" key="4">
    <source>
        <dbReference type="SAM" id="MobiDB-lite"/>
    </source>
</evidence>
<dbReference type="EMBL" id="JBHSIT010000002">
    <property type="protein sequence ID" value="MFC4907333.1"/>
    <property type="molecule type" value="Genomic_DNA"/>
</dbReference>
<dbReference type="InterPro" id="IPR013783">
    <property type="entry name" value="Ig-like_fold"/>
</dbReference>
<dbReference type="SUPFAM" id="SSF49265">
    <property type="entry name" value="Fibronectin type III"/>
    <property type="match status" value="1"/>
</dbReference>
<dbReference type="Gene3D" id="2.60.40.10">
    <property type="entry name" value="Immunoglobulins"/>
    <property type="match status" value="1"/>
</dbReference>
<accession>A0ABV9TV75</accession>
<gene>
    <name evidence="6" type="ORF">ACFPCY_08380</name>
</gene>
<feature type="compositionally biased region" description="Gly residues" evidence="4">
    <location>
        <begin position="45"/>
        <end position="55"/>
    </location>
</feature>
<dbReference type="CDD" id="cd00063">
    <property type="entry name" value="FN3"/>
    <property type="match status" value="1"/>
</dbReference>
<proteinExistence type="predicted"/>
<evidence type="ECO:0000259" key="5">
    <source>
        <dbReference type="PROSITE" id="PS50853"/>
    </source>
</evidence>
<keyword evidence="3" id="KW-0119">Carbohydrate metabolism</keyword>
<dbReference type="InterPro" id="IPR036116">
    <property type="entry name" value="FN3_sf"/>
</dbReference>
<name>A0ABV9TV75_9ACTN</name>
<dbReference type="InterPro" id="IPR017853">
    <property type="entry name" value="GH"/>
</dbReference>
<evidence type="ECO:0000256" key="2">
    <source>
        <dbReference type="ARBA" id="ARBA00023295"/>
    </source>
</evidence>
<evidence type="ECO:0000313" key="6">
    <source>
        <dbReference type="EMBL" id="MFC4907333.1"/>
    </source>
</evidence>
<keyword evidence="7" id="KW-1185">Reference proteome</keyword>
<feature type="compositionally biased region" description="Low complexity" evidence="4">
    <location>
        <begin position="17"/>
        <end position="26"/>
    </location>
</feature>
<dbReference type="Proteomes" id="UP001595872">
    <property type="component" value="Unassembled WGS sequence"/>
</dbReference>
<feature type="region of interest" description="Disordered" evidence="4">
    <location>
        <begin position="503"/>
        <end position="527"/>
    </location>
</feature>
<dbReference type="InterPro" id="IPR003961">
    <property type="entry name" value="FN3_dom"/>
</dbReference>
<keyword evidence="2" id="KW-0378">Hydrolase</keyword>
<dbReference type="PANTHER" id="PTHR43405:SF1">
    <property type="entry name" value="GLYCOSYL HYDROLASE DIGH"/>
    <property type="match status" value="1"/>
</dbReference>
<feature type="compositionally biased region" description="Polar residues" evidence="4">
    <location>
        <begin position="1"/>
        <end position="12"/>
    </location>
</feature>
<dbReference type="InterPro" id="IPR003790">
    <property type="entry name" value="GHL10"/>
</dbReference>
<sequence length="609" mass="65867">MASRSRNPQANRPATPAPHDGTGAHPAHAHPALRPRPGVPWRSGKGAGGGAGGGAARTRRTAAAVTGAVLALSTATGCISAFGGTRKDDAAARSLPAECAAIAAPGDSRSRQLRGMWIATVGGTDWPTDPSRPAAEQRARFVKLLDTARAMNLNAVVVQIRPDADAFYRSPYEPWSAVLTGTPGKDPGYDVLAFMVKEAHARNLEFHAWFNPYRVAQDTDRSKLAANSPARRHPDWVRTYGDQLWYDPGLPQVRDLATKAVMDVVHKYDIDAVHFDDYFYPYPESGDFPDAATYRAYGHGMKKADWRRRNVDTLIQTLSTQIHQAKPWVRFGISPFGVWRNKTTDPDGSATSALQSYDDIYADTRGWIRKRWIDYITPQLYWPIGDHAADYRTLVAWWSRQVAGTGVQLTIGQAGYRVGEDAAWRRPDELSRHLTLNRRYPDVRGDIFFSATDLAANRRGFAARVRTDHYTRPAIPPAATPAGGKTATPAPVRDVRATTDGHGVQISWTPPSGPGTGPGNGPGAGDASGRATAYAVYRRDGRGGGCAAVDPAALIGTARDPGTPAGGRLTLTDTSARPGHDYTYTVTALDRLHRESPPARAATVTVNRG</sequence>
<organism evidence="6 7">
    <name type="scientific">Actinomadura gamaensis</name>
    <dbReference type="NCBI Taxonomy" id="1763541"/>
    <lineage>
        <taxon>Bacteria</taxon>
        <taxon>Bacillati</taxon>
        <taxon>Actinomycetota</taxon>
        <taxon>Actinomycetes</taxon>
        <taxon>Streptosporangiales</taxon>
        <taxon>Thermomonosporaceae</taxon>
        <taxon>Actinomadura</taxon>
    </lineage>
</organism>
<protein>
    <submittedName>
        <fullName evidence="6">Family 10 glycosylhydrolase</fullName>
    </submittedName>
</protein>
<feature type="domain" description="Fibronectin type-III" evidence="5">
    <location>
        <begin position="488"/>
        <end position="609"/>
    </location>
</feature>
<keyword evidence="2" id="KW-0326">Glycosidase</keyword>